<dbReference type="InterPro" id="IPR000923">
    <property type="entry name" value="BlueCu_1"/>
</dbReference>
<keyword evidence="3" id="KW-0732">Signal</keyword>
<proteinExistence type="predicted"/>
<feature type="domain" description="Blue (type 1) copper" evidence="4">
    <location>
        <begin position="34"/>
        <end position="107"/>
    </location>
</feature>
<gene>
    <name evidence="5" type="ORF">OJ962_14365</name>
</gene>
<evidence type="ECO:0000256" key="1">
    <source>
        <dbReference type="ARBA" id="ARBA00022723"/>
    </source>
</evidence>
<sequence>MRRTLIAGAAVIAAAVAVAPAQAGSTKTVAVKNNAFSPGTVSIKKGDKVVWRWTQGGVAHNVTPASGGAGSRTTSTKGYTFTKTFTKAGTFRYVCTLHSSMKSTVKVG</sequence>
<dbReference type="Pfam" id="PF00127">
    <property type="entry name" value="Copper-bind"/>
    <property type="match status" value="1"/>
</dbReference>
<feature type="chain" id="PRO_5046586377" evidence="3">
    <location>
        <begin position="24"/>
        <end position="108"/>
    </location>
</feature>
<evidence type="ECO:0000259" key="4">
    <source>
        <dbReference type="Pfam" id="PF00127"/>
    </source>
</evidence>
<protein>
    <submittedName>
        <fullName evidence="5">Plastocyanin/azurin family copper-binding protein</fullName>
    </submittedName>
</protein>
<organism evidence="5 6">
    <name type="scientific">Solirubrobacter deserti</name>
    <dbReference type="NCBI Taxonomy" id="2282478"/>
    <lineage>
        <taxon>Bacteria</taxon>
        <taxon>Bacillati</taxon>
        <taxon>Actinomycetota</taxon>
        <taxon>Thermoleophilia</taxon>
        <taxon>Solirubrobacterales</taxon>
        <taxon>Solirubrobacteraceae</taxon>
        <taxon>Solirubrobacter</taxon>
    </lineage>
</organism>
<dbReference type="RefSeq" id="WP_202957451.1">
    <property type="nucleotide sequence ID" value="NZ_JAPCID010000018.1"/>
</dbReference>
<keyword evidence="6" id="KW-1185">Reference proteome</keyword>
<name>A0ABT4RJG6_9ACTN</name>
<accession>A0ABT4RJG6</accession>
<reference evidence="5" key="1">
    <citation type="submission" date="2022-10" db="EMBL/GenBank/DDBJ databases">
        <title>The WGS of Solirubrobacter sp. CPCC 204708.</title>
        <authorList>
            <person name="Jiang Z."/>
        </authorList>
    </citation>
    <scope>NUCLEOTIDE SEQUENCE</scope>
    <source>
        <strain evidence="5">CPCC 204708</strain>
    </source>
</reference>
<feature type="signal peptide" evidence="3">
    <location>
        <begin position="1"/>
        <end position="23"/>
    </location>
</feature>
<dbReference type="Gene3D" id="2.60.40.420">
    <property type="entry name" value="Cupredoxins - blue copper proteins"/>
    <property type="match status" value="1"/>
</dbReference>
<keyword evidence="1" id="KW-0479">Metal-binding</keyword>
<dbReference type="PANTHER" id="PTHR36507:SF1">
    <property type="entry name" value="BLL1555 PROTEIN"/>
    <property type="match status" value="1"/>
</dbReference>
<dbReference type="EMBL" id="JAPCID010000018">
    <property type="protein sequence ID" value="MDA0138684.1"/>
    <property type="molecule type" value="Genomic_DNA"/>
</dbReference>
<dbReference type="SUPFAM" id="SSF49503">
    <property type="entry name" value="Cupredoxins"/>
    <property type="match status" value="1"/>
</dbReference>
<evidence type="ECO:0000256" key="3">
    <source>
        <dbReference type="SAM" id="SignalP"/>
    </source>
</evidence>
<dbReference type="InterPro" id="IPR008972">
    <property type="entry name" value="Cupredoxin"/>
</dbReference>
<dbReference type="Proteomes" id="UP001147700">
    <property type="component" value="Unassembled WGS sequence"/>
</dbReference>
<comment type="caution">
    <text evidence="5">The sequence shown here is derived from an EMBL/GenBank/DDBJ whole genome shotgun (WGS) entry which is preliminary data.</text>
</comment>
<dbReference type="InterPro" id="IPR052721">
    <property type="entry name" value="ET_Amicyanin"/>
</dbReference>
<evidence type="ECO:0000313" key="5">
    <source>
        <dbReference type="EMBL" id="MDA0138684.1"/>
    </source>
</evidence>
<dbReference type="PANTHER" id="PTHR36507">
    <property type="entry name" value="BLL1555 PROTEIN"/>
    <property type="match status" value="1"/>
</dbReference>
<evidence type="ECO:0000313" key="6">
    <source>
        <dbReference type="Proteomes" id="UP001147700"/>
    </source>
</evidence>
<keyword evidence="2" id="KW-0186">Copper</keyword>
<evidence type="ECO:0000256" key="2">
    <source>
        <dbReference type="ARBA" id="ARBA00023008"/>
    </source>
</evidence>